<keyword evidence="3" id="KW-1185">Reference proteome</keyword>
<dbReference type="Gene3D" id="1.10.10.10">
    <property type="entry name" value="Winged helix-like DNA-binding domain superfamily/Winged helix DNA-binding domain"/>
    <property type="match status" value="1"/>
</dbReference>
<feature type="domain" description="Helix-turn-helix" evidence="1">
    <location>
        <begin position="24"/>
        <end position="72"/>
    </location>
</feature>
<protein>
    <recommendedName>
        <fullName evidence="1">Helix-turn-helix domain-containing protein</fullName>
    </recommendedName>
</protein>
<dbReference type="EMBL" id="BAAAFN010000013">
    <property type="protein sequence ID" value="GAA0229032.1"/>
    <property type="molecule type" value="Genomic_DNA"/>
</dbReference>
<comment type="caution">
    <text evidence="2">The sequence shown here is derived from an EMBL/GenBank/DDBJ whole genome shotgun (WGS) entry which is preliminary data.</text>
</comment>
<dbReference type="Proteomes" id="UP001501176">
    <property type="component" value="Unassembled WGS sequence"/>
</dbReference>
<evidence type="ECO:0000313" key="2">
    <source>
        <dbReference type="EMBL" id="GAA0229032.1"/>
    </source>
</evidence>
<dbReference type="InterPro" id="IPR036388">
    <property type="entry name" value="WH-like_DNA-bd_sf"/>
</dbReference>
<dbReference type="InterPro" id="IPR009061">
    <property type="entry name" value="DNA-bd_dom_put_sf"/>
</dbReference>
<reference evidence="3" key="1">
    <citation type="journal article" date="2019" name="Int. J. Syst. Evol. Microbiol.">
        <title>The Global Catalogue of Microorganisms (GCM) 10K type strain sequencing project: providing services to taxonomists for standard genome sequencing and annotation.</title>
        <authorList>
            <consortium name="The Broad Institute Genomics Platform"/>
            <consortium name="The Broad Institute Genome Sequencing Center for Infectious Disease"/>
            <person name="Wu L."/>
            <person name="Ma J."/>
        </authorList>
    </citation>
    <scope>NUCLEOTIDE SEQUENCE [LARGE SCALE GENOMIC DNA]</scope>
    <source>
        <strain evidence="3">JCM 16240</strain>
    </source>
</reference>
<evidence type="ECO:0000313" key="3">
    <source>
        <dbReference type="Proteomes" id="UP001501176"/>
    </source>
</evidence>
<name>A0ABP3DCV8_9BURK</name>
<dbReference type="NCBIfam" id="NF047737">
    <property type="entry name" value="antiphage_MADS1"/>
    <property type="match status" value="1"/>
</dbReference>
<dbReference type="InterPro" id="IPR010093">
    <property type="entry name" value="SinI_DNA-bd"/>
</dbReference>
<evidence type="ECO:0000259" key="1">
    <source>
        <dbReference type="Pfam" id="PF12728"/>
    </source>
</evidence>
<gene>
    <name evidence="2" type="ORF">GCM10009125_17530</name>
</gene>
<dbReference type="NCBIfam" id="TIGR01764">
    <property type="entry name" value="excise"/>
    <property type="match status" value="1"/>
</dbReference>
<sequence>MAYTWTNLSYTFGLTQAHLMNDRWLSVEEVAKYLGVTKDTIYTWVTSNNMPGHKVGRFWKFKQEDVDAWVRSGGAADPGNRINNSKDKT</sequence>
<dbReference type="SUPFAM" id="SSF46955">
    <property type="entry name" value="Putative DNA-binding domain"/>
    <property type="match status" value="1"/>
</dbReference>
<proteinExistence type="predicted"/>
<dbReference type="Pfam" id="PF12728">
    <property type="entry name" value="HTH_17"/>
    <property type="match status" value="1"/>
</dbReference>
<organism evidence="2 3">
    <name type="scientific">Castellaniella daejeonensis</name>
    <dbReference type="NCBI Taxonomy" id="659013"/>
    <lineage>
        <taxon>Bacteria</taxon>
        <taxon>Pseudomonadati</taxon>
        <taxon>Pseudomonadota</taxon>
        <taxon>Betaproteobacteria</taxon>
        <taxon>Burkholderiales</taxon>
        <taxon>Alcaligenaceae</taxon>
        <taxon>Castellaniella</taxon>
    </lineage>
</organism>
<accession>A0ABP3DCV8</accession>
<dbReference type="InterPro" id="IPR041657">
    <property type="entry name" value="HTH_17"/>
</dbReference>